<evidence type="ECO:0000313" key="2">
    <source>
        <dbReference type="Proteomes" id="UP000789901"/>
    </source>
</evidence>
<accession>A0ABN7XCZ1</accession>
<comment type="caution">
    <text evidence="1">The sequence shown here is derived from an EMBL/GenBank/DDBJ whole genome shotgun (WGS) entry which is preliminary data.</text>
</comment>
<reference evidence="1 2" key="1">
    <citation type="submission" date="2021-06" db="EMBL/GenBank/DDBJ databases">
        <authorList>
            <person name="Kallberg Y."/>
            <person name="Tangrot J."/>
            <person name="Rosling A."/>
        </authorList>
    </citation>
    <scope>NUCLEOTIDE SEQUENCE [LARGE SCALE GENOMIC DNA]</scope>
    <source>
        <strain evidence="1 2">120-4 pot B 10/14</strain>
    </source>
</reference>
<feature type="non-terminal residue" evidence="1">
    <location>
        <position position="1"/>
    </location>
</feature>
<evidence type="ECO:0000313" key="1">
    <source>
        <dbReference type="EMBL" id="CAG8852640.1"/>
    </source>
</evidence>
<proteinExistence type="predicted"/>
<dbReference type="EMBL" id="CAJVQB010114633">
    <property type="protein sequence ID" value="CAG8852640.1"/>
    <property type="molecule type" value="Genomic_DNA"/>
</dbReference>
<protein>
    <submittedName>
        <fullName evidence="1">32851_t:CDS:1</fullName>
    </submittedName>
</protein>
<organism evidence="1 2">
    <name type="scientific">Gigaspora margarita</name>
    <dbReference type="NCBI Taxonomy" id="4874"/>
    <lineage>
        <taxon>Eukaryota</taxon>
        <taxon>Fungi</taxon>
        <taxon>Fungi incertae sedis</taxon>
        <taxon>Mucoromycota</taxon>
        <taxon>Glomeromycotina</taxon>
        <taxon>Glomeromycetes</taxon>
        <taxon>Diversisporales</taxon>
        <taxon>Gigasporaceae</taxon>
        <taxon>Gigaspora</taxon>
    </lineage>
</organism>
<sequence length="61" mass="7465">FKVANFELDAFVNVNSEEDAYEWFQEYQFWSKTTMPQTRDFEVKENHVIFCEQQHCIHSNE</sequence>
<name>A0ABN7XCZ1_GIGMA</name>
<keyword evidence="2" id="KW-1185">Reference proteome</keyword>
<gene>
    <name evidence="1" type="ORF">GMARGA_LOCUS41461</name>
</gene>
<feature type="non-terminal residue" evidence="1">
    <location>
        <position position="61"/>
    </location>
</feature>
<dbReference type="Proteomes" id="UP000789901">
    <property type="component" value="Unassembled WGS sequence"/>
</dbReference>